<evidence type="ECO:0000256" key="1">
    <source>
        <dbReference type="SAM" id="Coils"/>
    </source>
</evidence>
<feature type="compositionally biased region" description="Basic and acidic residues" evidence="2">
    <location>
        <begin position="183"/>
        <end position="194"/>
    </location>
</feature>
<dbReference type="AlphaFoldDB" id="A0A9J6EYM1"/>
<dbReference type="VEuPathDB" id="VectorBase:LOC119164652"/>
<feature type="region of interest" description="Disordered" evidence="2">
    <location>
        <begin position="460"/>
        <end position="491"/>
    </location>
</feature>
<organism evidence="3 4">
    <name type="scientific">Rhipicephalus microplus</name>
    <name type="common">Cattle tick</name>
    <name type="synonym">Boophilus microplus</name>
    <dbReference type="NCBI Taxonomy" id="6941"/>
    <lineage>
        <taxon>Eukaryota</taxon>
        <taxon>Metazoa</taxon>
        <taxon>Ecdysozoa</taxon>
        <taxon>Arthropoda</taxon>
        <taxon>Chelicerata</taxon>
        <taxon>Arachnida</taxon>
        <taxon>Acari</taxon>
        <taxon>Parasitiformes</taxon>
        <taxon>Ixodida</taxon>
        <taxon>Ixodoidea</taxon>
        <taxon>Ixodidae</taxon>
        <taxon>Rhipicephalinae</taxon>
        <taxon>Rhipicephalus</taxon>
        <taxon>Boophilus</taxon>
    </lineage>
</organism>
<dbReference type="EMBL" id="JABSTU010000001">
    <property type="protein sequence ID" value="KAH8039546.1"/>
    <property type="molecule type" value="Genomic_DNA"/>
</dbReference>
<keyword evidence="4" id="KW-1185">Reference proteome</keyword>
<name>A0A9J6EYM1_RHIMP</name>
<evidence type="ECO:0000313" key="4">
    <source>
        <dbReference type="Proteomes" id="UP000821866"/>
    </source>
</evidence>
<feature type="compositionally biased region" description="Low complexity" evidence="2">
    <location>
        <begin position="80"/>
        <end position="91"/>
    </location>
</feature>
<feature type="region of interest" description="Disordered" evidence="2">
    <location>
        <begin position="19"/>
        <end position="194"/>
    </location>
</feature>
<sequence length="522" mass="57694">MPAPYQIPYVVRRWRGLRARAPRQRSPSVNVDGFLGLNDCHQQGQPGPSAPGGRFKSRGRSGTRGSCRSRSTSRLRLGSRSRSGARSTSRTWFQSRGGTRPRPSSGARFGSSLGPGQRKNDTPSTRPDPSPRADCGHTRGLRLSGAVHDTEDQSRGKSNLTWADRVRSNDGEQPTQCDPSPGHARDAEISRLKQKNAELKDTLTKMANEMAEFKRMLSTMRSNTEENGTGSSHESESPAKTYVASDRKGEEPRCVDSPTRTVLIERIVWTELDDEELSGYVMDIEEAERKAAEAQREETEEAKRIRVQEAKMRALDDDIARMNSITRAQHRKRLQSCICSVCVEPKRCGEVASTVQCEVTEKAAVCEVPPEKGTRLYQCDIQSYPSAERKEQQVVVSKIAPRESTRLSDGAKVMHAESGTVAGMQTVASPKGVPCETEAGSSRPGDVIEQIYELETTLELQQGNDLSEVEKEDDEGSPKGSEDITLLKPDSTASEVELLLKSFPTDRVGMSQRVRRYIARLS</sequence>
<comment type="caution">
    <text evidence="3">The sequence shown here is derived from an EMBL/GenBank/DDBJ whole genome shotgun (WGS) entry which is preliminary data.</text>
</comment>
<reference evidence="3" key="2">
    <citation type="submission" date="2021-09" db="EMBL/GenBank/DDBJ databases">
        <authorList>
            <person name="Jia N."/>
            <person name="Wang J."/>
            <person name="Shi W."/>
            <person name="Du L."/>
            <person name="Sun Y."/>
            <person name="Zhan W."/>
            <person name="Jiang J."/>
            <person name="Wang Q."/>
            <person name="Zhang B."/>
            <person name="Ji P."/>
            <person name="Sakyi L.B."/>
            <person name="Cui X."/>
            <person name="Yuan T."/>
            <person name="Jiang B."/>
            <person name="Yang W."/>
            <person name="Lam T.T.-Y."/>
            <person name="Chang Q."/>
            <person name="Ding S."/>
            <person name="Wang X."/>
            <person name="Zhu J."/>
            <person name="Ruan X."/>
            <person name="Zhao L."/>
            <person name="Wei J."/>
            <person name="Que T."/>
            <person name="Du C."/>
            <person name="Cheng J."/>
            <person name="Dai P."/>
            <person name="Han X."/>
            <person name="Huang E."/>
            <person name="Gao Y."/>
            <person name="Liu J."/>
            <person name="Shao H."/>
            <person name="Ye R."/>
            <person name="Li L."/>
            <person name="Wei W."/>
            <person name="Wang X."/>
            <person name="Wang C."/>
            <person name="Huo Q."/>
            <person name="Li W."/>
            <person name="Guo W."/>
            <person name="Chen H."/>
            <person name="Chen S."/>
            <person name="Zhou L."/>
            <person name="Zhou L."/>
            <person name="Ni X."/>
            <person name="Tian J."/>
            <person name="Zhou Y."/>
            <person name="Sheng Y."/>
            <person name="Liu T."/>
            <person name="Pan Y."/>
            <person name="Xia L."/>
            <person name="Li J."/>
            <person name="Zhao F."/>
            <person name="Cao W."/>
        </authorList>
    </citation>
    <scope>NUCLEOTIDE SEQUENCE</scope>
    <source>
        <strain evidence="3">Rmic-2018</strain>
        <tissue evidence="3">Larvae</tissue>
    </source>
</reference>
<protein>
    <submittedName>
        <fullName evidence="3">Uncharacterized protein</fullName>
    </submittedName>
</protein>
<dbReference type="Proteomes" id="UP000821866">
    <property type="component" value="Chromosome 1"/>
</dbReference>
<keyword evidence="1" id="KW-0175">Coiled coil</keyword>
<proteinExistence type="predicted"/>
<accession>A0A9J6EYM1</accession>
<reference evidence="3" key="1">
    <citation type="journal article" date="2020" name="Cell">
        <title>Large-Scale Comparative Analyses of Tick Genomes Elucidate Their Genetic Diversity and Vector Capacities.</title>
        <authorList>
            <consortium name="Tick Genome and Microbiome Consortium (TIGMIC)"/>
            <person name="Jia N."/>
            <person name="Wang J."/>
            <person name="Shi W."/>
            <person name="Du L."/>
            <person name="Sun Y."/>
            <person name="Zhan W."/>
            <person name="Jiang J.F."/>
            <person name="Wang Q."/>
            <person name="Zhang B."/>
            <person name="Ji P."/>
            <person name="Bell-Sakyi L."/>
            <person name="Cui X.M."/>
            <person name="Yuan T.T."/>
            <person name="Jiang B.G."/>
            <person name="Yang W.F."/>
            <person name="Lam T.T."/>
            <person name="Chang Q.C."/>
            <person name="Ding S.J."/>
            <person name="Wang X.J."/>
            <person name="Zhu J.G."/>
            <person name="Ruan X.D."/>
            <person name="Zhao L."/>
            <person name="Wei J.T."/>
            <person name="Ye R.Z."/>
            <person name="Que T.C."/>
            <person name="Du C.H."/>
            <person name="Zhou Y.H."/>
            <person name="Cheng J.X."/>
            <person name="Dai P.F."/>
            <person name="Guo W.B."/>
            <person name="Han X.H."/>
            <person name="Huang E.J."/>
            <person name="Li L.F."/>
            <person name="Wei W."/>
            <person name="Gao Y.C."/>
            <person name="Liu J.Z."/>
            <person name="Shao H.Z."/>
            <person name="Wang X."/>
            <person name="Wang C.C."/>
            <person name="Yang T.C."/>
            <person name="Huo Q.B."/>
            <person name="Li W."/>
            <person name="Chen H.Y."/>
            <person name="Chen S.E."/>
            <person name="Zhou L.G."/>
            <person name="Ni X.B."/>
            <person name="Tian J.H."/>
            <person name="Sheng Y."/>
            <person name="Liu T."/>
            <person name="Pan Y.S."/>
            <person name="Xia L.Y."/>
            <person name="Li J."/>
            <person name="Zhao F."/>
            <person name="Cao W.C."/>
        </authorList>
    </citation>
    <scope>NUCLEOTIDE SEQUENCE</scope>
    <source>
        <strain evidence="3">Rmic-2018</strain>
    </source>
</reference>
<feature type="coiled-coil region" evidence="1">
    <location>
        <begin position="277"/>
        <end position="304"/>
    </location>
</feature>
<feature type="region of interest" description="Disordered" evidence="2">
    <location>
        <begin position="222"/>
        <end position="254"/>
    </location>
</feature>
<evidence type="ECO:0000313" key="3">
    <source>
        <dbReference type="EMBL" id="KAH8039546.1"/>
    </source>
</evidence>
<feature type="compositionally biased region" description="Basic and acidic residues" evidence="2">
    <location>
        <begin position="245"/>
        <end position="254"/>
    </location>
</feature>
<gene>
    <name evidence="3" type="ORF">HPB51_007448</name>
</gene>
<feature type="compositionally biased region" description="Low complexity" evidence="2">
    <location>
        <begin position="42"/>
        <end position="53"/>
    </location>
</feature>
<feature type="compositionally biased region" description="Polar residues" evidence="2">
    <location>
        <begin position="222"/>
        <end position="232"/>
    </location>
</feature>
<evidence type="ECO:0000256" key="2">
    <source>
        <dbReference type="SAM" id="MobiDB-lite"/>
    </source>
</evidence>